<feature type="transmembrane region" description="Helical" evidence="1">
    <location>
        <begin position="12"/>
        <end position="30"/>
    </location>
</feature>
<keyword evidence="3" id="KW-1185">Reference proteome</keyword>
<dbReference type="PANTHER" id="PTHR37422">
    <property type="entry name" value="TEICHURONIC ACID BIOSYNTHESIS PROTEIN TUAE"/>
    <property type="match status" value="1"/>
</dbReference>
<feature type="transmembrane region" description="Helical" evidence="1">
    <location>
        <begin position="336"/>
        <end position="358"/>
    </location>
</feature>
<name>G3J0M6_METTV</name>
<accession>G3J0M6</accession>
<evidence type="ECO:0000313" key="3">
    <source>
        <dbReference type="Proteomes" id="UP000004664"/>
    </source>
</evidence>
<reference evidence="2 3" key="1">
    <citation type="submission" date="2011-06" db="EMBL/GenBank/DDBJ databases">
        <title>Genomic sequence of Methylobacter tundripaludum SV96.</title>
        <authorList>
            <consortium name="US DOE Joint Genome Institute"/>
            <person name="Lucas S."/>
            <person name="Han J."/>
            <person name="Lapidus A."/>
            <person name="Cheng J.-F."/>
            <person name="Goodwin L."/>
            <person name="Pitluck S."/>
            <person name="Held B."/>
            <person name="Detter J.C."/>
            <person name="Han C."/>
            <person name="Tapia R."/>
            <person name="Land M."/>
            <person name="Hauser L."/>
            <person name="Kyrpides N."/>
            <person name="Ivanova N."/>
            <person name="Ovchinnikova G."/>
            <person name="Pagani I."/>
            <person name="Klotz M.G."/>
            <person name="Dispirito A.A."/>
            <person name="Murrell J.C."/>
            <person name="Dunfield P."/>
            <person name="Kalyuzhnaya M.G."/>
            <person name="Svenning M."/>
            <person name="Trotsenko Y.A."/>
            <person name="Stein L.Y."/>
            <person name="Woyke T."/>
        </authorList>
    </citation>
    <scope>NUCLEOTIDE SEQUENCE [LARGE SCALE GENOMIC DNA]</scope>
    <source>
        <strain evidence="3">ATCC BAA-1195 / DSM 17260 / SV96</strain>
    </source>
</reference>
<dbReference type="Proteomes" id="UP000004664">
    <property type="component" value="Unassembled WGS sequence"/>
</dbReference>
<evidence type="ECO:0000313" key="2">
    <source>
        <dbReference type="EMBL" id="EGW20748.1"/>
    </source>
</evidence>
<evidence type="ECO:0008006" key="4">
    <source>
        <dbReference type="Google" id="ProtNLM"/>
    </source>
</evidence>
<feature type="transmembrane region" description="Helical" evidence="1">
    <location>
        <begin position="364"/>
        <end position="385"/>
    </location>
</feature>
<evidence type="ECO:0000256" key="1">
    <source>
        <dbReference type="SAM" id="Phobius"/>
    </source>
</evidence>
<gene>
    <name evidence="2" type="ORF">Mettu_3897</name>
</gene>
<proteinExistence type="predicted"/>
<keyword evidence="1" id="KW-1133">Transmembrane helix</keyword>
<protein>
    <recommendedName>
        <fullName evidence="4">O-antigen ligase</fullName>
    </recommendedName>
</protein>
<feature type="transmembrane region" description="Helical" evidence="1">
    <location>
        <begin position="172"/>
        <end position="205"/>
    </location>
</feature>
<keyword evidence="1" id="KW-0812">Transmembrane</keyword>
<feature type="transmembrane region" description="Helical" evidence="1">
    <location>
        <begin position="294"/>
        <end position="315"/>
    </location>
</feature>
<feature type="transmembrane region" description="Helical" evidence="1">
    <location>
        <begin position="42"/>
        <end position="59"/>
    </location>
</feature>
<keyword evidence="1" id="KW-0472">Membrane</keyword>
<dbReference type="HOGENOM" id="CLU_050033_0_0_6"/>
<dbReference type="STRING" id="697282.Mettu_3897"/>
<feature type="transmembrane region" description="Helical" evidence="1">
    <location>
        <begin position="94"/>
        <end position="112"/>
    </location>
</feature>
<dbReference type="AlphaFoldDB" id="G3J0M6"/>
<feature type="transmembrane region" description="Helical" evidence="1">
    <location>
        <begin position="65"/>
        <end position="82"/>
    </location>
</feature>
<dbReference type="eggNOG" id="ENOG502ZANY">
    <property type="taxonomic scope" value="Bacteria"/>
</dbReference>
<dbReference type="PANTHER" id="PTHR37422:SF23">
    <property type="entry name" value="TEICHURONIC ACID BIOSYNTHESIS PROTEIN TUAE"/>
    <property type="match status" value="1"/>
</dbReference>
<organism evidence="2 3">
    <name type="scientific">Methylobacter tundripaludum (strain ATCC BAA-1195 / DSM 17260 / SV96)</name>
    <dbReference type="NCBI Taxonomy" id="697282"/>
    <lineage>
        <taxon>Bacteria</taxon>
        <taxon>Pseudomonadati</taxon>
        <taxon>Pseudomonadota</taxon>
        <taxon>Gammaproteobacteria</taxon>
        <taxon>Methylococcales</taxon>
        <taxon>Methylococcaceae</taxon>
        <taxon>Methylobacter</taxon>
    </lineage>
</organism>
<dbReference type="InterPro" id="IPR051533">
    <property type="entry name" value="WaaL-like"/>
</dbReference>
<dbReference type="EMBL" id="JH109153">
    <property type="protein sequence ID" value="EGW20748.1"/>
    <property type="molecule type" value="Genomic_DNA"/>
</dbReference>
<feature type="transmembrane region" description="Helical" evidence="1">
    <location>
        <begin position="144"/>
        <end position="165"/>
    </location>
</feature>
<sequence length="404" mass="45012">MTRGQVLEIGPAHFTVVRILVTVGILRVLLKGERIANGMNQVDRWLVLWAVFLIASSIFHTSDAWVFRIGLMWSEVGCYFLFRVFIQDAKDVEQIFKALCVALVPIAVLMLLEKATGKNFFSILGGVEEVATFRNGHFRASGPFSHPILAGVVGATCFPMALYLWKSHRKHAVLGLFSAGGIIFASTSSGPIMMLLFILFGLALWKVRDHLRSIRWLALTAIVALDAVMKDPVYFLMARIDISGGSTGYHRAQLIRSSIEHLDEWWLAGTDYTRHWMATGIFANANHTDITNHLLGIGVMGGLPSMFLFIMVLVAGFGKVGKTLRENESASMEQRLLIWTLGAILFGHVWNFWSISLFDQSVVFFYLILAGISAVQVAKPFAVNVEVKQSVGRMRQSRYVSRLG</sequence>